<keyword evidence="6 7" id="KW-0961">Cell wall biogenesis/degradation</keyword>
<keyword evidence="8" id="KW-0732">Signal</keyword>
<dbReference type="RefSeq" id="WP_395535522.1">
    <property type="nucleotide sequence ID" value="NZ_CP166302.1"/>
</dbReference>
<feature type="active site" description="Proton donor/acceptor" evidence="7">
    <location>
        <position position="387"/>
    </location>
</feature>
<comment type="similarity">
    <text evidence="2">Belongs to the YkuD family.</text>
</comment>
<reference evidence="10 11" key="1">
    <citation type="submission" date="2024-08" db="EMBL/GenBank/DDBJ databases">
        <title>Oceanimonas smirnovii Genome sequencing and assembly.</title>
        <authorList>
            <person name="Tang B."/>
        </authorList>
    </citation>
    <scope>NUCLEOTIDE SEQUENCE [LARGE SCALE GENOMIC DNA]</scope>
    <source>
        <strain evidence="10 11">OS2020-119</strain>
    </source>
</reference>
<evidence type="ECO:0000259" key="9">
    <source>
        <dbReference type="PROSITE" id="PS52029"/>
    </source>
</evidence>
<dbReference type="Gene3D" id="2.40.440.10">
    <property type="entry name" value="L,D-transpeptidase catalytic domain-like"/>
    <property type="match status" value="1"/>
</dbReference>
<dbReference type="PROSITE" id="PS52029">
    <property type="entry name" value="LD_TPASE"/>
    <property type="match status" value="1"/>
</dbReference>
<feature type="signal peptide" evidence="8">
    <location>
        <begin position="1"/>
        <end position="22"/>
    </location>
</feature>
<dbReference type="Pfam" id="PF03734">
    <property type="entry name" value="YkuD"/>
    <property type="match status" value="1"/>
</dbReference>
<dbReference type="InterPro" id="IPR038063">
    <property type="entry name" value="Transpep_catalytic_dom"/>
</dbReference>
<dbReference type="InterPro" id="IPR036366">
    <property type="entry name" value="PGBDSf"/>
</dbReference>
<dbReference type="PANTHER" id="PTHR41533:SF1">
    <property type="entry name" value="L,D-TRANSPEPTIDASE YCBB-RELATED"/>
    <property type="match status" value="1"/>
</dbReference>
<dbReference type="Pfam" id="PF01471">
    <property type="entry name" value="PG_binding_1"/>
    <property type="match status" value="1"/>
</dbReference>
<feature type="active site" description="Nucleophile" evidence="7">
    <location>
        <position position="406"/>
    </location>
</feature>
<comment type="caution">
    <text evidence="10">The sequence shown here is derived from an EMBL/GenBank/DDBJ whole genome shotgun (WGS) entry which is preliminary data.</text>
</comment>
<feature type="chain" id="PRO_5046363012" evidence="8">
    <location>
        <begin position="23"/>
        <end position="500"/>
    </location>
</feature>
<dbReference type="Gene3D" id="1.10.101.10">
    <property type="entry name" value="PGBD-like superfamily/PGBD"/>
    <property type="match status" value="1"/>
</dbReference>
<name>A0ABW7P218_9GAMM</name>
<evidence type="ECO:0000256" key="6">
    <source>
        <dbReference type="ARBA" id="ARBA00023316"/>
    </source>
</evidence>
<accession>A0ABW7P218</accession>
<evidence type="ECO:0000256" key="1">
    <source>
        <dbReference type="ARBA" id="ARBA00004752"/>
    </source>
</evidence>
<evidence type="ECO:0000256" key="5">
    <source>
        <dbReference type="ARBA" id="ARBA00022984"/>
    </source>
</evidence>
<comment type="pathway">
    <text evidence="1 7">Cell wall biogenesis; peptidoglycan biosynthesis.</text>
</comment>
<dbReference type="SUPFAM" id="SSF141523">
    <property type="entry name" value="L,D-transpeptidase catalytic domain-like"/>
    <property type="match status" value="1"/>
</dbReference>
<evidence type="ECO:0000256" key="8">
    <source>
        <dbReference type="SAM" id="SignalP"/>
    </source>
</evidence>
<dbReference type="PANTHER" id="PTHR41533">
    <property type="entry name" value="L,D-TRANSPEPTIDASE HI_1667-RELATED"/>
    <property type="match status" value="1"/>
</dbReference>
<evidence type="ECO:0000313" key="11">
    <source>
        <dbReference type="Proteomes" id="UP001610706"/>
    </source>
</evidence>
<organism evidence="10 11">
    <name type="scientific">Oceanimonas smirnovii</name>
    <dbReference type="NCBI Taxonomy" id="264574"/>
    <lineage>
        <taxon>Bacteria</taxon>
        <taxon>Pseudomonadati</taxon>
        <taxon>Pseudomonadota</taxon>
        <taxon>Gammaproteobacteria</taxon>
        <taxon>Aeromonadales</taxon>
        <taxon>Aeromonadaceae</taxon>
        <taxon>Oceanimonas</taxon>
    </lineage>
</organism>
<dbReference type="EMBL" id="JBGFTR010000013">
    <property type="protein sequence ID" value="MFH7565525.1"/>
    <property type="molecule type" value="Genomic_DNA"/>
</dbReference>
<feature type="domain" description="L,D-TPase catalytic" evidence="9">
    <location>
        <begin position="255"/>
        <end position="432"/>
    </location>
</feature>
<dbReference type="InterPro" id="IPR005490">
    <property type="entry name" value="LD_TPept_cat_dom"/>
</dbReference>
<dbReference type="InterPro" id="IPR036365">
    <property type="entry name" value="PGBD-like_sf"/>
</dbReference>
<evidence type="ECO:0000256" key="7">
    <source>
        <dbReference type="PROSITE-ProRule" id="PRU01373"/>
    </source>
</evidence>
<keyword evidence="11" id="KW-1185">Reference proteome</keyword>
<protein>
    <submittedName>
        <fullName evidence="10">Murein L,D-transpeptidase</fullName>
    </submittedName>
</protein>
<keyword evidence="4 7" id="KW-0133">Cell shape</keyword>
<dbReference type="SUPFAM" id="SSF47090">
    <property type="entry name" value="PGBD-like"/>
    <property type="match status" value="1"/>
</dbReference>
<dbReference type="InterPro" id="IPR052905">
    <property type="entry name" value="LD-transpeptidase_YkuD-like"/>
</dbReference>
<sequence>MKKHLIFSWLCSLCIFSLAPQAATWQQEPDARLQLHQLGLELSLADVHSGITERWQKAVTADTASEAADDELWLSLAAFWREWAALEFEDRQYLRTQKLILSTNQGEMEQLHQAAASPAEAGGRRQLIQQIMPAFNDYEQLQLQLARLLAMADEPWPALAGATLRPGDQGSRVAQLRQRLQRLGDMAEAPSLQPALFDSSLEQSIKAFQARHGLTTDGVVGPRTYHWLDTSPRHRAQLLMRSMLRTLIGDSLPSSYMLVNIPEYRLRLYQDQVMVLESDVIVGRNSRKTPIMHSSITNVVVNPPWNVPHSIMTKDIVPRLYRDPGYISRMGFEVIDSAGRVVPGEEWQYVLYMENRFPFRLRQKPGTSNALGAWKFHLPNNDAIYLHDTPSRGLFSRDSRALSSGCVRVENAEQLAHWLLDATISRERLAQLKAAKRTRWLKVKEPLPVFMVYWRGWLASGELPQFRDDIYQFDRRLANPFKSSLQQEQMSLMGLTSMPL</sequence>
<dbReference type="CDD" id="cd16913">
    <property type="entry name" value="YkuD_like"/>
    <property type="match status" value="1"/>
</dbReference>
<evidence type="ECO:0000256" key="4">
    <source>
        <dbReference type="ARBA" id="ARBA00022960"/>
    </source>
</evidence>
<evidence type="ECO:0000256" key="2">
    <source>
        <dbReference type="ARBA" id="ARBA00005992"/>
    </source>
</evidence>
<evidence type="ECO:0000256" key="3">
    <source>
        <dbReference type="ARBA" id="ARBA00022679"/>
    </source>
</evidence>
<keyword evidence="3" id="KW-0808">Transferase</keyword>
<evidence type="ECO:0000313" key="10">
    <source>
        <dbReference type="EMBL" id="MFH7565525.1"/>
    </source>
</evidence>
<dbReference type="Proteomes" id="UP001610706">
    <property type="component" value="Unassembled WGS sequence"/>
</dbReference>
<proteinExistence type="inferred from homology"/>
<gene>
    <name evidence="10" type="ORF">AB9R89_09335</name>
</gene>
<dbReference type="InterPro" id="IPR002477">
    <property type="entry name" value="Peptidoglycan-bd-like"/>
</dbReference>
<keyword evidence="5 7" id="KW-0573">Peptidoglycan synthesis</keyword>